<organism evidence="1">
    <name type="scientific">marine metagenome</name>
    <dbReference type="NCBI Taxonomy" id="408172"/>
    <lineage>
        <taxon>unclassified sequences</taxon>
        <taxon>metagenomes</taxon>
        <taxon>ecological metagenomes</taxon>
    </lineage>
</organism>
<evidence type="ECO:0000313" key="1">
    <source>
        <dbReference type="EMBL" id="SVC45365.1"/>
    </source>
</evidence>
<proteinExistence type="predicted"/>
<sequence>MAWKLGVIPGMGQLYNGKYIKAIGFMSAEYFAVSRLIELKTENRIGLRNTYGWWVFGLFVWNMLDAYVDAQLSTFPIKRLESNNNLDSLMVKSN</sequence>
<reference evidence="1" key="1">
    <citation type="submission" date="2018-05" db="EMBL/GenBank/DDBJ databases">
        <authorList>
            <person name="Lanie J.A."/>
            <person name="Ng W.-L."/>
            <person name="Kazmierczak K.M."/>
            <person name="Andrzejewski T.M."/>
            <person name="Davidsen T.M."/>
            <person name="Wayne K.J."/>
            <person name="Tettelin H."/>
            <person name="Glass J.I."/>
            <person name="Rusch D."/>
            <person name="Podicherti R."/>
            <person name="Tsui H.-C.T."/>
            <person name="Winkler M.E."/>
        </authorList>
    </citation>
    <scope>NUCLEOTIDE SEQUENCE</scope>
</reference>
<name>A0A382MBE1_9ZZZZ</name>
<accession>A0A382MBE1</accession>
<evidence type="ECO:0008006" key="2">
    <source>
        <dbReference type="Google" id="ProtNLM"/>
    </source>
</evidence>
<dbReference type="AlphaFoldDB" id="A0A382MBE1"/>
<protein>
    <recommendedName>
        <fullName evidence="2">DUF5683 domain-containing protein</fullName>
    </recommendedName>
</protein>
<gene>
    <name evidence="1" type="ORF">METZ01_LOCUS298219</name>
</gene>
<dbReference type="EMBL" id="UINC01092079">
    <property type="protein sequence ID" value="SVC45365.1"/>
    <property type="molecule type" value="Genomic_DNA"/>
</dbReference>